<sequence>MAQRTLADLMTAKQQARLEKLFREVLLETSSEEGGPQRIVENESGLRSVLEEFFKSRAEPYFKLEGKEVRVVVDYSTPISKTYKVTEMEGLKIPTAPRSGKVTRRLQLFSENDNCPSEQVLVRVLRKNGLEHADAWDLRGFVSTNSNVVLRGRCRIGAGATQFPSSQPKWEKHKQRPWMVAAEWYFRHDLQQGRIVDLEPWEFSFSFWSNFLLARRIEDK</sequence>
<accession>A0A1F6W2P3</accession>
<gene>
    <name evidence="1" type="ORF">A3C67_00430</name>
</gene>
<evidence type="ECO:0000313" key="2">
    <source>
        <dbReference type="Proteomes" id="UP000179275"/>
    </source>
</evidence>
<dbReference type="AlphaFoldDB" id="A0A1F6W2P3"/>
<evidence type="ECO:0000313" key="1">
    <source>
        <dbReference type="EMBL" id="OGI76104.1"/>
    </source>
</evidence>
<protein>
    <submittedName>
        <fullName evidence="1">Uncharacterized protein</fullName>
    </submittedName>
</protein>
<dbReference type="Proteomes" id="UP000179275">
    <property type="component" value="Unassembled WGS sequence"/>
</dbReference>
<reference evidence="1 2" key="1">
    <citation type="journal article" date="2016" name="Nat. Commun.">
        <title>Thousands of microbial genomes shed light on interconnected biogeochemical processes in an aquifer system.</title>
        <authorList>
            <person name="Anantharaman K."/>
            <person name="Brown C.T."/>
            <person name="Hug L.A."/>
            <person name="Sharon I."/>
            <person name="Castelle C.J."/>
            <person name="Probst A.J."/>
            <person name="Thomas B.C."/>
            <person name="Singh A."/>
            <person name="Wilkins M.J."/>
            <person name="Karaoz U."/>
            <person name="Brodie E.L."/>
            <person name="Williams K.H."/>
            <person name="Hubbard S.S."/>
            <person name="Banfield J.F."/>
        </authorList>
    </citation>
    <scope>NUCLEOTIDE SEQUENCE [LARGE SCALE GENOMIC DNA]</scope>
</reference>
<organism evidence="1 2">
    <name type="scientific">Candidatus Nomurabacteria bacterium RIFCSPHIGHO2_02_FULL_42_19</name>
    <dbReference type="NCBI Taxonomy" id="1801756"/>
    <lineage>
        <taxon>Bacteria</taxon>
        <taxon>Candidatus Nomuraibacteriota</taxon>
    </lineage>
</organism>
<comment type="caution">
    <text evidence="1">The sequence shown here is derived from an EMBL/GenBank/DDBJ whole genome shotgun (WGS) entry which is preliminary data.</text>
</comment>
<proteinExistence type="predicted"/>
<dbReference type="EMBL" id="MFUG01000010">
    <property type="protein sequence ID" value="OGI76104.1"/>
    <property type="molecule type" value="Genomic_DNA"/>
</dbReference>
<name>A0A1F6W2P3_9BACT</name>